<sequence length="84" mass="9737">MLALFLIRTADNRSMIMNNGGDPYLPDLQKYGNWKYVVKAFDYRATINNSFSNATIKSKRRIVLIGDSFAQDFYNMIIEGRHLL</sequence>
<reference evidence="2" key="1">
    <citation type="submission" date="2021-02" db="EMBL/GenBank/DDBJ databases">
        <authorList>
            <person name="Nowell W R."/>
        </authorList>
    </citation>
    <scope>NUCLEOTIDE SEQUENCE</scope>
</reference>
<comment type="caution">
    <text evidence="2">The sequence shown here is derived from an EMBL/GenBank/DDBJ whole genome shotgun (WGS) entry which is preliminary data.</text>
</comment>
<dbReference type="EMBL" id="CAJOBR010049836">
    <property type="protein sequence ID" value="CAF5048099.1"/>
    <property type="molecule type" value="Genomic_DNA"/>
</dbReference>
<feature type="non-terminal residue" evidence="2">
    <location>
        <position position="84"/>
    </location>
</feature>
<evidence type="ECO:0000313" key="2">
    <source>
        <dbReference type="EMBL" id="CAF5048099.1"/>
    </source>
</evidence>
<dbReference type="Proteomes" id="UP000663872">
    <property type="component" value="Unassembled WGS sequence"/>
</dbReference>
<organism evidence="2 3">
    <name type="scientific">Rotaria socialis</name>
    <dbReference type="NCBI Taxonomy" id="392032"/>
    <lineage>
        <taxon>Eukaryota</taxon>
        <taxon>Metazoa</taxon>
        <taxon>Spiralia</taxon>
        <taxon>Gnathifera</taxon>
        <taxon>Rotifera</taxon>
        <taxon>Eurotatoria</taxon>
        <taxon>Bdelloidea</taxon>
        <taxon>Philodinida</taxon>
        <taxon>Philodinidae</taxon>
        <taxon>Rotaria</taxon>
    </lineage>
</organism>
<name>A0A822CNV7_9BILA</name>
<evidence type="ECO:0000313" key="1">
    <source>
        <dbReference type="EMBL" id="CAF3486747.1"/>
    </source>
</evidence>
<protein>
    <submittedName>
        <fullName evidence="2">Uncharacterized protein</fullName>
    </submittedName>
</protein>
<dbReference type="EMBL" id="CAJNYT010002684">
    <property type="protein sequence ID" value="CAF3486747.1"/>
    <property type="molecule type" value="Genomic_DNA"/>
</dbReference>
<proteinExistence type="predicted"/>
<gene>
    <name evidence="1" type="ORF">GRG538_LOCUS16713</name>
    <name evidence="2" type="ORF">QYT958_LOCUS41871</name>
</gene>
<evidence type="ECO:0000313" key="3">
    <source>
        <dbReference type="Proteomes" id="UP000663848"/>
    </source>
</evidence>
<accession>A0A822CNV7</accession>
<dbReference type="Proteomes" id="UP000663848">
    <property type="component" value="Unassembled WGS sequence"/>
</dbReference>
<dbReference type="AlphaFoldDB" id="A0A822CNV7"/>